<feature type="domain" description="SRCR" evidence="10">
    <location>
        <begin position="128"/>
        <end position="212"/>
    </location>
</feature>
<evidence type="ECO:0000256" key="6">
    <source>
        <dbReference type="ARBA" id="ARBA00023136"/>
    </source>
</evidence>
<evidence type="ECO:0000256" key="7">
    <source>
        <dbReference type="ARBA" id="ARBA00023157"/>
    </source>
</evidence>
<keyword evidence="7 9" id="KW-1015">Disulfide bond</keyword>
<dbReference type="FunFam" id="3.10.250.10:FF:000016">
    <property type="entry name" value="Scavenger receptor cysteine-rich protein type 12"/>
    <property type="match status" value="4"/>
</dbReference>
<dbReference type="PROSITE" id="PS50287">
    <property type="entry name" value="SRCR_2"/>
    <property type="match status" value="10"/>
</dbReference>
<dbReference type="KEGG" id="aten:116296438"/>
<dbReference type="PANTHER" id="PTHR48071">
    <property type="entry name" value="SRCR DOMAIN-CONTAINING PROTEIN"/>
    <property type="match status" value="1"/>
</dbReference>
<evidence type="ECO:0000256" key="5">
    <source>
        <dbReference type="ARBA" id="ARBA00022989"/>
    </source>
</evidence>
<feature type="domain" description="SRCR" evidence="10">
    <location>
        <begin position="826"/>
        <end position="937"/>
    </location>
</feature>
<dbReference type="GO" id="GO:0016020">
    <property type="term" value="C:membrane"/>
    <property type="evidence" value="ECO:0007669"/>
    <property type="project" value="UniProtKB-SubCell"/>
</dbReference>
<dbReference type="AlphaFoldDB" id="A0A6P8HV86"/>
<dbReference type="InterPro" id="IPR036772">
    <property type="entry name" value="SRCR-like_dom_sf"/>
</dbReference>
<feature type="disulfide bond" evidence="9">
    <location>
        <begin position="748"/>
        <end position="812"/>
    </location>
</feature>
<feature type="domain" description="SRCR" evidence="10">
    <location>
        <begin position="720"/>
        <end position="823"/>
    </location>
</feature>
<proteinExistence type="predicted"/>
<keyword evidence="8" id="KW-0325">Glycoprotein</keyword>
<feature type="disulfide bond" evidence="9">
    <location>
        <begin position="790"/>
        <end position="800"/>
    </location>
</feature>
<keyword evidence="5" id="KW-1133">Transmembrane helix</keyword>
<dbReference type="InParanoid" id="A0A6P8HV86"/>
<evidence type="ECO:0000256" key="3">
    <source>
        <dbReference type="ARBA" id="ARBA00022729"/>
    </source>
</evidence>
<dbReference type="Proteomes" id="UP000515163">
    <property type="component" value="Unplaced"/>
</dbReference>
<name>A0A6P8HV86_ACTTE</name>
<evidence type="ECO:0000256" key="2">
    <source>
        <dbReference type="ARBA" id="ARBA00022692"/>
    </source>
</evidence>
<dbReference type="FunFam" id="3.10.250.10:FF:000006">
    <property type="entry name" value="neurotrypsin isoform X2"/>
    <property type="match status" value="1"/>
</dbReference>
<comment type="caution">
    <text evidence="9">Lacks conserved residue(s) required for the propagation of feature annotation.</text>
</comment>
<feature type="domain" description="SRCR" evidence="10">
    <location>
        <begin position="493"/>
        <end position="608"/>
    </location>
</feature>
<evidence type="ECO:0000313" key="12">
    <source>
        <dbReference type="RefSeq" id="XP_031560314.1"/>
    </source>
</evidence>
<feature type="domain" description="SRCR" evidence="10">
    <location>
        <begin position="296"/>
        <end position="353"/>
    </location>
</feature>
<feature type="disulfide bond" evidence="9">
    <location>
        <begin position="1000"/>
        <end position="1010"/>
    </location>
</feature>
<feature type="disulfide bond" evidence="9">
    <location>
        <begin position="88"/>
        <end position="98"/>
    </location>
</feature>
<feature type="disulfide bond" evidence="9">
    <location>
        <begin position="440"/>
        <end position="450"/>
    </location>
</feature>
<dbReference type="PRINTS" id="PR00258">
    <property type="entry name" value="SPERACTRCPTR"/>
</dbReference>
<organism evidence="11 12">
    <name type="scientific">Actinia tenebrosa</name>
    <name type="common">Australian red waratah sea anemone</name>
    <dbReference type="NCBI Taxonomy" id="6105"/>
    <lineage>
        <taxon>Eukaryota</taxon>
        <taxon>Metazoa</taxon>
        <taxon>Cnidaria</taxon>
        <taxon>Anthozoa</taxon>
        <taxon>Hexacorallia</taxon>
        <taxon>Actiniaria</taxon>
        <taxon>Actiniidae</taxon>
        <taxon>Actinia</taxon>
    </lineage>
</organism>
<keyword evidence="11" id="KW-1185">Reference proteome</keyword>
<feature type="disulfide bond" evidence="9">
    <location>
        <begin position="914"/>
        <end position="924"/>
    </location>
</feature>
<dbReference type="PANTHER" id="PTHR48071:SF18">
    <property type="entry name" value="DELETED IN MALIGNANT BRAIN TUMORS 1 PROTEIN-RELATED"/>
    <property type="match status" value="1"/>
</dbReference>
<evidence type="ECO:0000256" key="8">
    <source>
        <dbReference type="ARBA" id="ARBA00023180"/>
    </source>
</evidence>
<feature type="domain" description="SRCR" evidence="10">
    <location>
        <begin position="933"/>
        <end position="1034"/>
    </location>
</feature>
<feature type="disulfide bond" evidence="9">
    <location>
        <begin position="557"/>
        <end position="567"/>
    </location>
</feature>
<feature type="disulfide bond" evidence="9">
    <location>
        <begin position="267"/>
        <end position="277"/>
    </location>
</feature>
<evidence type="ECO:0000259" key="10">
    <source>
        <dbReference type="PROSITE" id="PS50287"/>
    </source>
</evidence>
<reference evidence="12" key="1">
    <citation type="submission" date="2025-08" db="UniProtKB">
        <authorList>
            <consortium name="RefSeq"/>
        </authorList>
    </citation>
    <scope>IDENTIFICATION</scope>
    <source>
        <tissue evidence="12">Tentacle</tissue>
    </source>
</reference>
<feature type="domain" description="SRCR" evidence="10">
    <location>
        <begin position="21"/>
        <end position="120"/>
    </location>
</feature>
<dbReference type="Gene3D" id="3.10.250.10">
    <property type="entry name" value="SRCR-like domain"/>
    <property type="match status" value="12"/>
</dbReference>
<feature type="domain" description="SRCR" evidence="10">
    <location>
        <begin position="363"/>
        <end position="474"/>
    </location>
</feature>
<comment type="subcellular location">
    <subcellularLocation>
        <location evidence="1">Membrane</location>
        <topology evidence="1">Single-pass membrane protein</topology>
    </subcellularLocation>
</comment>
<feature type="disulfide bond" evidence="9">
    <location>
        <begin position="180"/>
        <end position="190"/>
    </location>
</feature>
<feature type="domain" description="SRCR" evidence="10">
    <location>
        <begin position="618"/>
        <end position="698"/>
    </location>
</feature>
<feature type="disulfide bond" evidence="9">
    <location>
        <begin position="669"/>
        <end position="679"/>
    </location>
</feature>
<gene>
    <name evidence="12" type="primary">LOC116296438</name>
</gene>
<evidence type="ECO:0000256" key="4">
    <source>
        <dbReference type="ARBA" id="ARBA00022737"/>
    </source>
</evidence>
<keyword evidence="3" id="KW-0732">Signal</keyword>
<accession>A0A6P8HV86</accession>
<evidence type="ECO:0000313" key="11">
    <source>
        <dbReference type="Proteomes" id="UP000515163"/>
    </source>
</evidence>
<evidence type="ECO:0000256" key="9">
    <source>
        <dbReference type="PROSITE-ProRule" id="PRU00196"/>
    </source>
</evidence>
<sequence length="1046" mass="115725">MSCTGSEASIQDYPHAGWEQNRLRPDTRGYVYGVVQVYYKGQWGTVCDDSWGWDDAKVACRQLGFSKAVGYWHSGRGEGPVWLDDMACTGSETSLHDCPHRGWGVHNCGGHTEDAGVVCSGAQNVQTELCHKGQWGTVCDDSFGWDDAKVACRQLGFSKAVHYRHGGGGEGPVWLDDMACTGSETSLQDCPHRGWGVHNCGGHTEDAGVLHAIQVYYNGRWGTVCDDSWHMNDVKVACRQLDYAKTVSYWRYNGQGEGPVWLNDMRCTGSEASLLDCRHPGWGVVSSNCNGHTYDVSCIRGHVFGVIQVYYKGQWGTVCDDSWGFDDAKVACRQLGFTKAIDYWGNGRGEGPLESVDGLAHILPVTSSSLLSIDKRQDTRGYVKDVMQVYYNGQWGTVCDDYWRFDDAKVACRQLGFTKAVDYWGGGRGEGPVWLDEMRCTGSEASLQDCPHNGWGVVSSNCNGHTEDVYVQYSGSSSDQNCFIVMKYFVTYLRDTRGYVKDVMQVYYNGQWGTVCEDSWDIYDAKVACRQLGYATTVNYWHNGQGEGPVWLDDMRCTGSEASLLDCRHPGWGVVSSNCNGHTDDNCGGHVRGVIQVHYNGQWGTVCDDDWDGYDANIYYKGQWGTVCHYSWGLDDAKVACRQLGFTKAVDYWGDRRGEGPVWLDDVRCTGSEASLHDCPHAGWGVVSSNCNGHTEDLYKGLKKKTDFKKVPAKQELSVVALSAKSDRRGHVKDAIQVYYNGQWGTVCDDSWNMNDAKVACRQLGYAKAANYWWYNGQGEGPVWLDDMRCTGSEASLLDCPHPGWGVVSSNCVHTDDVLVFQHRKLPLLRNTRVHVRAVIPVHYNGQWGTACDDYWNGNDAKVACRQQWGTVCDDSWGSDDAKVACRQLGFTKAVYYGYSGRGEGPVWLDEMRCTGSEASLQDCPHNGWGVVSSNCNGHTEDAYDVIQVYYNGQWGTVCEDFWGSDNAKVACRQLGLTKAVGSGGGELGEGPVWLDDMRCTGSEASLQDCPHAGWGIVSSNCNGHTRDVYVQCSGSSSNQNCSFDM</sequence>
<dbReference type="InterPro" id="IPR001190">
    <property type="entry name" value="SRCR"/>
</dbReference>
<feature type="disulfide bond" evidence="9">
    <location>
        <begin position="225"/>
        <end position="289"/>
    </location>
</feature>
<dbReference type="OrthoDB" id="536948at2759"/>
<feature type="disulfide bond" evidence="9">
    <location>
        <begin position="972"/>
        <end position="1033"/>
    </location>
</feature>
<dbReference type="FunFam" id="3.10.250.10:FF:000001">
    <property type="entry name" value="Lysyl oxidase 4 isoform X1"/>
    <property type="match status" value="4"/>
</dbReference>
<dbReference type="GeneID" id="116296438"/>
<dbReference type="SMART" id="SM00202">
    <property type="entry name" value="SR"/>
    <property type="match status" value="10"/>
</dbReference>
<evidence type="ECO:0000256" key="1">
    <source>
        <dbReference type="ARBA" id="ARBA00004167"/>
    </source>
</evidence>
<dbReference type="Pfam" id="PF00530">
    <property type="entry name" value="SRCR"/>
    <property type="match status" value="10"/>
</dbReference>
<dbReference type="RefSeq" id="XP_031560314.1">
    <property type="nucleotide sequence ID" value="XM_031704454.1"/>
</dbReference>
<keyword evidence="6" id="KW-0472">Membrane</keyword>
<keyword evidence="2" id="KW-0812">Transmembrane</keyword>
<dbReference type="SUPFAM" id="SSF56487">
    <property type="entry name" value="SRCR-like"/>
    <property type="match status" value="12"/>
</dbReference>
<protein>
    <submittedName>
        <fullName evidence="12">Deleted in malignant brain tumors 1 protein-like</fullName>
    </submittedName>
</protein>
<keyword evidence="4" id="KW-0677">Repeat</keyword>
<feature type="domain" description="SRCR" evidence="10">
    <location>
        <begin position="213"/>
        <end position="299"/>
    </location>
</feature>